<keyword evidence="2" id="KW-1185">Reference proteome</keyword>
<reference evidence="2" key="1">
    <citation type="journal article" date="2019" name="Int. J. Syst. Evol. Microbiol.">
        <title>The Global Catalogue of Microorganisms (GCM) 10K type strain sequencing project: providing services to taxonomists for standard genome sequencing and annotation.</title>
        <authorList>
            <consortium name="The Broad Institute Genomics Platform"/>
            <consortium name="The Broad Institute Genome Sequencing Center for Infectious Disease"/>
            <person name="Wu L."/>
            <person name="Ma J."/>
        </authorList>
    </citation>
    <scope>NUCLEOTIDE SEQUENCE [LARGE SCALE GENOMIC DNA]</scope>
    <source>
        <strain evidence="2">KCTC 42255</strain>
    </source>
</reference>
<dbReference type="EMBL" id="JBHULZ010000041">
    <property type="protein sequence ID" value="MFD2698312.1"/>
    <property type="molecule type" value="Genomic_DNA"/>
</dbReference>
<evidence type="ECO:0000313" key="1">
    <source>
        <dbReference type="EMBL" id="MFD2698312.1"/>
    </source>
</evidence>
<dbReference type="Proteomes" id="UP001597357">
    <property type="component" value="Unassembled WGS sequence"/>
</dbReference>
<dbReference type="RefSeq" id="WP_379047669.1">
    <property type="nucleotide sequence ID" value="NZ_JBHULZ010000041.1"/>
</dbReference>
<organism evidence="1 2">
    <name type="scientific">Mesonia sediminis</name>
    <dbReference type="NCBI Taxonomy" id="1703946"/>
    <lineage>
        <taxon>Bacteria</taxon>
        <taxon>Pseudomonadati</taxon>
        <taxon>Bacteroidota</taxon>
        <taxon>Flavobacteriia</taxon>
        <taxon>Flavobacteriales</taxon>
        <taxon>Flavobacteriaceae</taxon>
        <taxon>Mesonia</taxon>
    </lineage>
</organism>
<evidence type="ECO:0000313" key="2">
    <source>
        <dbReference type="Proteomes" id="UP001597357"/>
    </source>
</evidence>
<gene>
    <name evidence="1" type="ORF">ACFSQ0_09935</name>
</gene>
<sequence>MRKIALIFIVASLLIACNDNKKEGQKEAESITTTEQEDGLVVLNGEFIYLNEAAVLKGDSFLYAVEQDSMMRVLDKQAKVLKRDKFDMIPVEVKASVKPNPVKGGWEQIIEIKEIIKVSPPTQEGVIKVKAN</sequence>
<proteinExistence type="predicted"/>
<name>A0ABW5SGL6_9FLAO</name>
<evidence type="ECO:0008006" key="3">
    <source>
        <dbReference type="Google" id="ProtNLM"/>
    </source>
</evidence>
<protein>
    <recommendedName>
        <fullName evidence="3">NlpE C-terminal OB domain-containing protein</fullName>
    </recommendedName>
</protein>
<dbReference type="PROSITE" id="PS51257">
    <property type="entry name" value="PROKAR_LIPOPROTEIN"/>
    <property type="match status" value="1"/>
</dbReference>
<comment type="caution">
    <text evidence="1">The sequence shown here is derived from an EMBL/GenBank/DDBJ whole genome shotgun (WGS) entry which is preliminary data.</text>
</comment>
<accession>A0ABW5SGL6</accession>